<reference evidence="2 3" key="1">
    <citation type="journal article" date="2016" name="Mol. Biol. Evol.">
        <title>Comparative Genomics of Early-Diverging Mushroom-Forming Fungi Provides Insights into the Origins of Lignocellulose Decay Capabilities.</title>
        <authorList>
            <person name="Nagy L.G."/>
            <person name="Riley R."/>
            <person name="Tritt A."/>
            <person name="Adam C."/>
            <person name="Daum C."/>
            <person name="Floudas D."/>
            <person name="Sun H."/>
            <person name="Yadav J.S."/>
            <person name="Pangilinan J."/>
            <person name="Larsson K.H."/>
            <person name="Matsuura K."/>
            <person name="Barry K."/>
            <person name="Labutti K."/>
            <person name="Kuo R."/>
            <person name="Ohm R.A."/>
            <person name="Bhattacharya S.S."/>
            <person name="Shirouzu T."/>
            <person name="Yoshinaga Y."/>
            <person name="Martin F.M."/>
            <person name="Grigoriev I.V."/>
            <person name="Hibbett D.S."/>
        </authorList>
    </citation>
    <scope>NUCLEOTIDE SEQUENCE [LARGE SCALE GENOMIC DNA]</scope>
    <source>
        <strain evidence="2 3">HHB12029</strain>
    </source>
</reference>
<dbReference type="OrthoDB" id="2928884at2759"/>
<dbReference type="InParanoid" id="A0A165IC31"/>
<name>A0A165IC31_EXIGL</name>
<evidence type="ECO:0000313" key="3">
    <source>
        <dbReference type="Proteomes" id="UP000077266"/>
    </source>
</evidence>
<accession>A0A165IC31</accession>
<gene>
    <name evidence="2" type="ORF">EXIGLDRAFT_573919</name>
</gene>
<protein>
    <recommendedName>
        <fullName evidence="1">Retrovirus-related Pol polyprotein from transposon TNT 1-94-like beta-barrel domain-containing protein</fullName>
    </recommendedName>
</protein>
<feature type="non-terminal residue" evidence="2">
    <location>
        <position position="77"/>
    </location>
</feature>
<dbReference type="Proteomes" id="UP000077266">
    <property type="component" value="Unassembled WGS sequence"/>
</dbReference>
<dbReference type="AlphaFoldDB" id="A0A165IC31"/>
<organism evidence="2 3">
    <name type="scientific">Exidia glandulosa HHB12029</name>
    <dbReference type="NCBI Taxonomy" id="1314781"/>
    <lineage>
        <taxon>Eukaryota</taxon>
        <taxon>Fungi</taxon>
        <taxon>Dikarya</taxon>
        <taxon>Basidiomycota</taxon>
        <taxon>Agaricomycotina</taxon>
        <taxon>Agaricomycetes</taxon>
        <taxon>Auriculariales</taxon>
        <taxon>Exidiaceae</taxon>
        <taxon>Exidia</taxon>
    </lineage>
</organism>
<evidence type="ECO:0000259" key="1">
    <source>
        <dbReference type="Pfam" id="PF22936"/>
    </source>
</evidence>
<feature type="domain" description="Retrovirus-related Pol polyprotein from transposon TNT 1-94-like beta-barrel" evidence="1">
    <location>
        <begin position="1"/>
        <end position="77"/>
    </location>
</feature>
<evidence type="ECO:0000313" key="2">
    <source>
        <dbReference type="EMBL" id="KZV93193.1"/>
    </source>
</evidence>
<keyword evidence="3" id="KW-1185">Reference proteome</keyword>
<dbReference type="InterPro" id="IPR054722">
    <property type="entry name" value="PolX-like_BBD"/>
</dbReference>
<dbReference type="Pfam" id="PF22936">
    <property type="entry name" value="Pol_BBD"/>
    <property type="match status" value="1"/>
</dbReference>
<sequence length="77" mass="8592">MCPKLSFFKPSTFVMFDTPKRVRFGDDSYAEAHGCGQLVFRSVVNGEGYELTISGVLYVPSFKLTLISVSSLDKRGY</sequence>
<dbReference type="EMBL" id="KV425994">
    <property type="protein sequence ID" value="KZV93193.1"/>
    <property type="molecule type" value="Genomic_DNA"/>
</dbReference>
<proteinExistence type="predicted"/>